<organism evidence="2 3">
    <name type="scientific">Roseomonas nitratireducens</name>
    <dbReference type="NCBI Taxonomy" id="2820810"/>
    <lineage>
        <taxon>Bacteria</taxon>
        <taxon>Pseudomonadati</taxon>
        <taxon>Pseudomonadota</taxon>
        <taxon>Alphaproteobacteria</taxon>
        <taxon>Acetobacterales</taxon>
        <taxon>Roseomonadaceae</taxon>
        <taxon>Roseomonas</taxon>
    </lineage>
</organism>
<sequence>MATYLVTGGAGFIGSHLADALLAAGHAVRVLDDLSTGRRANLDPRAELIVGDAADGEVVRDAMRGVAGCFHLAAIASVARANEDWAGTHRANLTATIHVLDAARREGAVPVVYASSAAIYGDQGHGAIREDARPQPLNAYGADKLGCELHAAVAAGVHGVPTRGMRFFNVYGPRQDPSSPYSGVISIFCNRLGAGQGITLNGDGRQTRDFVFVADVVRALTTAMADIKPGAAVYNVCTGRETSIMQLAETIADLLGTSPAIGHGPARIGDIRHSLGDPAKAAAELGFRAETPLATGLAATLGR</sequence>
<proteinExistence type="predicted"/>
<dbReference type="SUPFAM" id="SSF51735">
    <property type="entry name" value="NAD(P)-binding Rossmann-fold domains"/>
    <property type="match status" value="1"/>
</dbReference>
<protein>
    <submittedName>
        <fullName evidence="2">NAD-dependent epimerase/dehydratase family protein</fullName>
    </submittedName>
</protein>
<evidence type="ECO:0000313" key="2">
    <source>
        <dbReference type="EMBL" id="MBP0465227.1"/>
    </source>
</evidence>
<dbReference type="InterPro" id="IPR036291">
    <property type="entry name" value="NAD(P)-bd_dom_sf"/>
</dbReference>
<evidence type="ECO:0000313" key="3">
    <source>
        <dbReference type="Proteomes" id="UP000680815"/>
    </source>
</evidence>
<dbReference type="PANTHER" id="PTHR43245:SF53">
    <property type="entry name" value="EPIMERASE-RELATED"/>
    <property type="match status" value="1"/>
</dbReference>
<keyword evidence="3" id="KW-1185">Reference proteome</keyword>
<accession>A0ABS4AV34</accession>
<dbReference type="InterPro" id="IPR050177">
    <property type="entry name" value="Lipid_A_modif_metabolic_enz"/>
</dbReference>
<dbReference type="Pfam" id="PF01370">
    <property type="entry name" value="Epimerase"/>
    <property type="match status" value="1"/>
</dbReference>
<gene>
    <name evidence="2" type="ORF">J5Y09_14980</name>
</gene>
<comment type="caution">
    <text evidence="2">The sequence shown here is derived from an EMBL/GenBank/DDBJ whole genome shotgun (WGS) entry which is preliminary data.</text>
</comment>
<dbReference type="Gene3D" id="3.90.25.10">
    <property type="entry name" value="UDP-galactose 4-epimerase, domain 1"/>
    <property type="match status" value="1"/>
</dbReference>
<evidence type="ECO:0000259" key="1">
    <source>
        <dbReference type="Pfam" id="PF01370"/>
    </source>
</evidence>
<dbReference type="EMBL" id="JAGIYZ010000014">
    <property type="protein sequence ID" value="MBP0465227.1"/>
    <property type="molecule type" value="Genomic_DNA"/>
</dbReference>
<feature type="domain" description="NAD-dependent epimerase/dehydratase" evidence="1">
    <location>
        <begin position="5"/>
        <end position="237"/>
    </location>
</feature>
<dbReference type="Proteomes" id="UP000680815">
    <property type="component" value="Unassembled WGS sequence"/>
</dbReference>
<reference evidence="2 3" key="1">
    <citation type="submission" date="2021-03" db="EMBL/GenBank/DDBJ databases">
        <authorList>
            <person name="So Y."/>
        </authorList>
    </citation>
    <scope>NUCLEOTIDE SEQUENCE [LARGE SCALE GENOMIC DNA]</scope>
    <source>
        <strain evidence="2 3">PWR1</strain>
    </source>
</reference>
<dbReference type="PANTHER" id="PTHR43245">
    <property type="entry name" value="BIFUNCTIONAL POLYMYXIN RESISTANCE PROTEIN ARNA"/>
    <property type="match status" value="1"/>
</dbReference>
<dbReference type="Gene3D" id="3.40.50.720">
    <property type="entry name" value="NAD(P)-binding Rossmann-like Domain"/>
    <property type="match status" value="1"/>
</dbReference>
<dbReference type="InterPro" id="IPR001509">
    <property type="entry name" value="Epimerase_deHydtase"/>
</dbReference>
<name>A0ABS4AV34_9PROT</name>
<dbReference type="RefSeq" id="WP_209352616.1">
    <property type="nucleotide sequence ID" value="NZ_JAGIYZ010000014.1"/>
</dbReference>